<evidence type="ECO:0000256" key="7">
    <source>
        <dbReference type="SAM" id="SignalP"/>
    </source>
</evidence>
<accession>T1IWL9</accession>
<feature type="signal peptide" evidence="7">
    <location>
        <begin position="1"/>
        <end position="23"/>
    </location>
</feature>
<evidence type="ECO:0000256" key="5">
    <source>
        <dbReference type="ARBA" id="ARBA00022933"/>
    </source>
</evidence>
<feature type="domain" description="Selenoprotein F/M" evidence="8">
    <location>
        <begin position="84"/>
        <end position="140"/>
    </location>
</feature>
<comment type="similarity">
    <text evidence="2">Belongs to the selenoprotein M/F family.</text>
</comment>
<organism evidence="9 10">
    <name type="scientific">Strigamia maritima</name>
    <name type="common">European centipede</name>
    <name type="synonym">Geophilus maritimus</name>
    <dbReference type="NCBI Taxonomy" id="126957"/>
    <lineage>
        <taxon>Eukaryota</taxon>
        <taxon>Metazoa</taxon>
        <taxon>Ecdysozoa</taxon>
        <taxon>Arthropoda</taxon>
        <taxon>Myriapoda</taxon>
        <taxon>Chilopoda</taxon>
        <taxon>Pleurostigmophora</taxon>
        <taxon>Geophilomorpha</taxon>
        <taxon>Linotaeniidae</taxon>
        <taxon>Strigamia</taxon>
    </lineage>
</organism>
<dbReference type="STRING" id="126957.T1IWL9"/>
<protein>
    <recommendedName>
        <fullName evidence="6">Selenoprotein F</fullName>
    </recommendedName>
</protein>
<dbReference type="InterPro" id="IPR039992">
    <property type="entry name" value="Sep15_SelM"/>
</dbReference>
<dbReference type="EMBL" id="JH431624">
    <property type="status" value="NOT_ANNOTATED_CDS"/>
    <property type="molecule type" value="Genomic_DNA"/>
</dbReference>
<dbReference type="InterPro" id="IPR014912">
    <property type="entry name" value="Sep15_SelM_dom"/>
</dbReference>
<feature type="chain" id="PRO_5004590005" description="Selenoprotein F" evidence="7">
    <location>
        <begin position="24"/>
        <end position="148"/>
    </location>
</feature>
<dbReference type="Proteomes" id="UP000014500">
    <property type="component" value="Unassembled WGS sequence"/>
</dbReference>
<name>T1IWL9_STRMM</name>
<dbReference type="GO" id="GO:0005788">
    <property type="term" value="C:endoplasmic reticulum lumen"/>
    <property type="evidence" value="ECO:0007669"/>
    <property type="project" value="UniProtKB-SubCell"/>
</dbReference>
<dbReference type="HOGENOM" id="CLU_119280_1_0_1"/>
<dbReference type="PANTHER" id="PTHR13077">
    <property type="entry name" value="SELENOPROTEIN F"/>
    <property type="match status" value="1"/>
</dbReference>
<reference evidence="10" key="1">
    <citation type="submission" date="2011-05" db="EMBL/GenBank/DDBJ databases">
        <authorList>
            <person name="Richards S.R."/>
            <person name="Qu J."/>
            <person name="Jiang H."/>
            <person name="Jhangiani S.N."/>
            <person name="Agravi P."/>
            <person name="Goodspeed R."/>
            <person name="Gross S."/>
            <person name="Mandapat C."/>
            <person name="Jackson L."/>
            <person name="Mathew T."/>
            <person name="Pu L."/>
            <person name="Thornton R."/>
            <person name="Saada N."/>
            <person name="Wilczek-Boney K.B."/>
            <person name="Lee S."/>
            <person name="Kovar C."/>
            <person name="Wu Y."/>
            <person name="Scherer S.E."/>
            <person name="Worley K.C."/>
            <person name="Muzny D.M."/>
            <person name="Gibbs R."/>
        </authorList>
    </citation>
    <scope>NUCLEOTIDE SEQUENCE</scope>
    <source>
        <strain evidence="10">Brora</strain>
    </source>
</reference>
<dbReference type="InterPro" id="IPR038219">
    <property type="entry name" value="Sep15/SelM_sf"/>
</dbReference>
<keyword evidence="4" id="KW-0256">Endoplasmic reticulum</keyword>
<dbReference type="EnsemblMetazoa" id="SMAR005590-RA">
    <property type="protein sequence ID" value="SMAR005590-PA"/>
    <property type="gene ID" value="SMAR005590"/>
</dbReference>
<dbReference type="SUPFAM" id="SSF52833">
    <property type="entry name" value="Thioredoxin-like"/>
    <property type="match status" value="1"/>
</dbReference>
<sequence>MATLVEYLLTLTSFLIVVVKASADWSAEDCFNLGFHKANLLCSSCDHLRQFDLDVIKDHCKQCCHADEDKDAIKKYPKAVLEVSFVKGEKAKAYPGLTIRYVRGADPSIKLLDNSDQVQDVLAIDKWNTDSVEEFLNTHLGNDESNEI</sequence>
<evidence type="ECO:0000256" key="1">
    <source>
        <dbReference type="ARBA" id="ARBA00004319"/>
    </source>
</evidence>
<dbReference type="Pfam" id="PF08806">
    <property type="entry name" value="Sep15_SelM"/>
    <property type="match status" value="1"/>
</dbReference>
<dbReference type="InterPro" id="IPR036249">
    <property type="entry name" value="Thioredoxin-like_sf"/>
</dbReference>
<keyword evidence="3 7" id="KW-0732">Signal</keyword>
<dbReference type="PhylomeDB" id="T1IWL9"/>
<dbReference type="PANTHER" id="PTHR13077:SF6">
    <property type="entry name" value="SELENOPROTEIN F"/>
    <property type="match status" value="1"/>
</dbReference>
<keyword evidence="10" id="KW-1185">Reference proteome</keyword>
<dbReference type="AlphaFoldDB" id="T1IWL9"/>
<dbReference type="Gene3D" id="3.40.30.50">
    <property type="entry name" value="Sep15/SelM thioredoxin-like domain, active-site redox motif"/>
    <property type="match status" value="1"/>
</dbReference>
<keyword evidence="5" id="KW-0712">Selenocysteine</keyword>
<evidence type="ECO:0000313" key="9">
    <source>
        <dbReference type="EnsemblMetazoa" id="SMAR005590-PA"/>
    </source>
</evidence>
<comment type="subcellular location">
    <subcellularLocation>
        <location evidence="1">Endoplasmic reticulum lumen</location>
    </subcellularLocation>
</comment>
<reference evidence="9" key="2">
    <citation type="submission" date="2015-02" db="UniProtKB">
        <authorList>
            <consortium name="EnsemblMetazoa"/>
        </authorList>
    </citation>
    <scope>IDENTIFICATION</scope>
</reference>
<dbReference type="OMA" id="IKPHCKQ"/>
<proteinExistence type="inferred from homology"/>
<dbReference type="GO" id="GO:0016491">
    <property type="term" value="F:oxidoreductase activity"/>
    <property type="evidence" value="ECO:0007669"/>
    <property type="project" value="TreeGrafter"/>
</dbReference>
<evidence type="ECO:0000256" key="6">
    <source>
        <dbReference type="ARBA" id="ARBA00040775"/>
    </source>
</evidence>
<evidence type="ECO:0000313" key="10">
    <source>
        <dbReference type="Proteomes" id="UP000014500"/>
    </source>
</evidence>
<evidence type="ECO:0000259" key="8">
    <source>
        <dbReference type="Pfam" id="PF08806"/>
    </source>
</evidence>
<evidence type="ECO:0000256" key="3">
    <source>
        <dbReference type="ARBA" id="ARBA00022729"/>
    </source>
</evidence>
<evidence type="ECO:0000256" key="4">
    <source>
        <dbReference type="ARBA" id="ARBA00022824"/>
    </source>
</evidence>
<dbReference type="eggNOG" id="KOG3384">
    <property type="taxonomic scope" value="Eukaryota"/>
</dbReference>
<evidence type="ECO:0000256" key="2">
    <source>
        <dbReference type="ARBA" id="ARBA00005742"/>
    </source>
</evidence>